<dbReference type="STRING" id="471854.Dfer_2254"/>
<sequence>MQFENPGASANFGKINSEHSMSSVRLPKYITSEYQLMLGILVPYSVLLNFLIFSRPYLTESVLFIQATLITMCVKVVAWQLHTLIAMALAVKFPKPADTMRRIGASLLAFVPLTALVNTGIFIFYQKTGLADGDFGMVNYFRVLVSGIGLNTLATFLHEGMSNFEKWKATLTETEQLKTEYAKSRLEGLKTQVNPHFLFNSINTLSSLIGEDPEKAETFLDEMCKVYRYLLKTDEGEFVSLQTELQFLHSWFYILKIRYGHAVRFDMDVDNESLEKRIPPLTLQLLIEHVLNRNMISKMKPLHINISVTNAGWLALQHTVASKITADAQQDDAGLENVINKFRLLELSPMRIARHDDWQVIEIPLT</sequence>
<dbReference type="HOGENOM" id="CLU_020473_0_2_10"/>
<dbReference type="KEGG" id="dfe:Dfer_2254"/>
<organism evidence="3 4">
    <name type="scientific">Dyadobacter fermentans (strain ATCC 700827 / DSM 18053 / CIP 107007 / KCTC 52180 / NS114)</name>
    <dbReference type="NCBI Taxonomy" id="471854"/>
    <lineage>
        <taxon>Bacteria</taxon>
        <taxon>Pseudomonadati</taxon>
        <taxon>Bacteroidota</taxon>
        <taxon>Cytophagia</taxon>
        <taxon>Cytophagales</taxon>
        <taxon>Spirosomataceae</taxon>
        <taxon>Dyadobacter</taxon>
    </lineage>
</organism>
<keyword evidence="1" id="KW-0472">Membrane</keyword>
<dbReference type="EMBL" id="CP001619">
    <property type="protein sequence ID" value="ACT93476.1"/>
    <property type="molecule type" value="Genomic_DNA"/>
</dbReference>
<dbReference type="GO" id="GO:0016020">
    <property type="term" value="C:membrane"/>
    <property type="evidence" value="ECO:0007669"/>
    <property type="project" value="InterPro"/>
</dbReference>
<dbReference type="GO" id="GO:0000155">
    <property type="term" value="F:phosphorelay sensor kinase activity"/>
    <property type="evidence" value="ECO:0007669"/>
    <property type="project" value="InterPro"/>
</dbReference>
<feature type="transmembrane region" description="Helical" evidence="1">
    <location>
        <begin position="64"/>
        <end position="91"/>
    </location>
</feature>
<dbReference type="AlphaFoldDB" id="C6VZJ8"/>
<evidence type="ECO:0000256" key="1">
    <source>
        <dbReference type="SAM" id="Phobius"/>
    </source>
</evidence>
<proteinExistence type="predicted"/>
<keyword evidence="1" id="KW-1133">Transmembrane helix</keyword>
<name>C6VZJ8_DYAFD</name>
<dbReference type="Proteomes" id="UP000002011">
    <property type="component" value="Chromosome"/>
</dbReference>
<dbReference type="InterPro" id="IPR010559">
    <property type="entry name" value="Sig_transdc_His_kin_internal"/>
</dbReference>
<feature type="transmembrane region" description="Helical" evidence="1">
    <location>
        <begin position="137"/>
        <end position="157"/>
    </location>
</feature>
<reference evidence="3 4" key="1">
    <citation type="journal article" date="2009" name="Stand. Genomic Sci.">
        <title>Complete genome sequence of Dyadobacter fermentans type strain (NS114).</title>
        <authorList>
            <person name="Lang E."/>
            <person name="Lapidus A."/>
            <person name="Chertkov O."/>
            <person name="Brettin T."/>
            <person name="Detter J.C."/>
            <person name="Han C."/>
            <person name="Copeland A."/>
            <person name="Glavina Del Rio T."/>
            <person name="Nolan M."/>
            <person name="Chen F."/>
            <person name="Lucas S."/>
            <person name="Tice H."/>
            <person name="Cheng J.F."/>
            <person name="Land M."/>
            <person name="Hauser L."/>
            <person name="Chang Y.J."/>
            <person name="Jeffries C.D."/>
            <person name="Kopitz M."/>
            <person name="Bruce D."/>
            <person name="Goodwin L."/>
            <person name="Pitluck S."/>
            <person name="Ovchinnikova G."/>
            <person name="Pati A."/>
            <person name="Ivanova N."/>
            <person name="Mavrommatis K."/>
            <person name="Chen A."/>
            <person name="Palaniappan K."/>
            <person name="Chain P."/>
            <person name="Bristow J."/>
            <person name="Eisen J.A."/>
            <person name="Markowitz V."/>
            <person name="Hugenholtz P."/>
            <person name="Goker M."/>
            <person name="Rohde M."/>
            <person name="Kyrpides N.C."/>
            <person name="Klenk H.P."/>
        </authorList>
    </citation>
    <scope>NUCLEOTIDE SEQUENCE [LARGE SCALE GENOMIC DNA]</scope>
    <source>
        <strain evidence="4">ATCC 700827 / DSM 18053 / CIP 107007 / KCTC 52180 / NS114</strain>
    </source>
</reference>
<evidence type="ECO:0000313" key="4">
    <source>
        <dbReference type="Proteomes" id="UP000002011"/>
    </source>
</evidence>
<evidence type="ECO:0000313" key="3">
    <source>
        <dbReference type="EMBL" id="ACT93476.1"/>
    </source>
</evidence>
<gene>
    <name evidence="3" type="ordered locus">Dfer_2254</name>
</gene>
<dbReference type="PANTHER" id="PTHR34220:SF7">
    <property type="entry name" value="SENSOR HISTIDINE KINASE YPDA"/>
    <property type="match status" value="1"/>
</dbReference>
<feature type="transmembrane region" description="Helical" evidence="1">
    <location>
        <begin position="103"/>
        <end position="125"/>
    </location>
</feature>
<dbReference type="Pfam" id="PF06580">
    <property type="entry name" value="His_kinase"/>
    <property type="match status" value="1"/>
</dbReference>
<accession>C6VZJ8</accession>
<dbReference type="eggNOG" id="COG2972">
    <property type="taxonomic scope" value="Bacteria"/>
</dbReference>
<dbReference type="RefSeq" id="WP_015811728.1">
    <property type="nucleotide sequence ID" value="NC_013037.1"/>
</dbReference>
<feature type="domain" description="Signal transduction histidine kinase internal region" evidence="2">
    <location>
        <begin position="185"/>
        <end position="261"/>
    </location>
</feature>
<feature type="transmembrane region" description="Helical" evidence="1">
    <location>
        <begin position="34"/>
        <end position="52"/>
    </location>
</feature>
<keyword evidence="3" id="KW-0808">Transferase</keyword>
<keyword evidence="4" id="KW-1185">Reference proteome</keyword>
<keyword evidence="3" id="KW-0418">Kinase</keyword>
<dbReference type="PANTHER" id="PTHR34220">
    <property type="entry name" value="SENSOR HISTIDINE KINASE YPDA"/>
    <property type="match status" value="1"/>
</dbReference>
<dbReference type="InterPro" id="IPR050640">
    <property type="entry name" value="Bact_2-comp_sensor_kinase"/>
</dbReference>
<protein>
    <submittedName>
        <fullName evidence="3">Signal transduction histidine kinase, LytS</fullName>
    </submittedName>
</protein>
<dbReference type="OrthoDB" id="927174at2"/>
<keyword evidence="1" id="KW-0812">Transmembrane</keyword>
<evidence type="ECO:0000259" key="2">
    <source>
        <dbReference type="Pfam" id="PF06580"/>
    </source>
</evidence>